<dbReference type="RefSeq" id="WP_274149620.1">
    <property type="nucleotide sequence ID" value="NZ_CP117811.1"/>
</dbReference>
<proteinExistence type="predicted"/>
<keyword evidence="1" id="KW-1133">Transmembrane helix</keyword>
<accession>A0ABY7VRF9</accession>
<gene>
    <name evidence="2" type="ORF">PQO03_08815</name>
</gene>
<name>A0ABY7VRF9_9BACT</name>
<evidence type="ECO:0000313" key="3">
    <source>
        <dbReference type="Proteomes" id="UP001214250"/>
    </source>
</evidence>
<evidence type="ECO:0000256" key="1">
    <source>
        <dbReference type="SAM" id="Phobius"/>
    </source>
</evidence>
<feature type="transmembrane region" description="Helical" evidence="1">
    <location>
        <begin position="46"/>
        <end position="66"/>
    </location>
</feature>
<feature type="transmembrane region" description="Helical" evidence="1">
    <location>
        <begin position="16"/>
        <end position="40"/>
    </location>
</feature>
<keyword evidence="3" id="KW-1185">Reference proteome</keyword>
<keyword evidence="1" id="KW-0812">Transmembrane</keyword>
<evidence type="ECO:0008006" key="4">
    <source>
        <dbReference type="Google" id="ProtNLM"/>
    </source>
</evidence>
<dbReference type="Proteomes" id="UP001214250">
    <property type="component" value="Chromosome 1"/>
</dbReference>
<dbReference type="EMBL" id="CP117811">
    <property type="protein sequence ID" value="WDE95815.1"/>
    <property type="molecule type" value="Genomic_DNA"/>
</dbReference>
<reference evidence="2 3" key="1">
    <citation type="submission" date="2023-02" db="EMBL/GenBank/DDBJ databases">
        <title>Genome sequence of Lentisphaera profundi SAORIC-696.</title>
        <authorList>
            <person name="Kim e."/>
            <person name="Cho J.-C."/>
            <person name="Choi A."/>
            <person name="Kang I."/>
        </authorList>
    </citation>
    <scope>NUCLEOTIDE SEQUENCE [LARGE SCALE GENOMIC DNA]</scope>
    <source>
        <strain evidence="2 3">SAORIC-696</strain>
    </source>
</reference>
<sequence length="164" mass="19288">MNQYIINPKEYKKDKVYLGCMVIFWLIWAPATMIVCYLAISKKELFFFLWLIFGFIGFFGIPYAIYSRNRIQKIIIESEKIHFHGTGVLPNSKISINHQSIRMLTLEHYDDESVFSLNVQSNKSPKRIMLASMVHPDHKAKIYNELKSFFSSHGIECEYINHKT</sequence>
<protein>
    <recommendedName>
        <fullName evidence="4">DUF304 domain-containing protein</fullName>
    </recommendedName>
</protein>
<organism evidence="2 3">
    <name type="scientific">Lentisphaera profundi</name>
    <dbReference type="NCBI Taxonomy" id="1658616"/>
    <lineage>
        <taxon>Bacteria</taxon>
        <taxon>Pseudomonadati</taxon>
        <taxon>Lentisphaerota</taxon>
        <taxon>Lentisphaeria</taxon>
        <taxon>Lentisphaerales</taxon>
        <taxon>Lentisphaeraceae</taxon>
        <taxon>Lentisphaera</taxon>
    </lineage>
</organism>
<evidence type="ECO:0000313" key="2">
    <source>
        <dbReference type="EMBL" id="WDE95815.1"/>
    </source>
</evidence>
<keyword evidence="1" id="KW-0472">Membrane</keyword>